<organism evidence="1 2">
    <name type="scientific">Entomophthora muscae</name>
    <dbReference type="NCBI Taxonomy" id="34485"/>
    <lineage>
        <taxon>Eukaryota</taxon>
        <taxon>Fungi</taxon>
        <taxon>Fungi incertae sedis</taxon>
        <taxon>Zoopagomycota</taxon>
        <taxon>Entomophthoromycotina</taxon>
        <taxon>Entomophthoromycetes</taxon>
        <taxon>Entomophthorales</taxon>
        <taxon>Entomophthoraceae</taxon>
        <taxon>Entomophthora</taxon>
    </lineage>
</organism>
<evidence type="ECO:0000313" key="2">
    <source>
        <dbReference type="Proteomes" id="UP001165960"/>
    </source>
</evidence>
<protein>
    <submittedName>
        <fullName evidence="1">Uncharacterized protein</fullName>
    </submittedName>
</protein>
<reference evidence="1" key="1">
    <citation type="submission" date="2022-04" db="EMBL/GenBank/DDBJ databases">
        <title>Genome of the entomopathogenic fungus Entomophthora muscae.</title>
        <authorList>
            <person name="Elya C."/>
            <person name="Lovett B.R."/>
            <person name="Lee E."/>
            <person name="Macias A.M."/>
            <person name="Hajek A.E."/>
            <person name="De Bivort B.L."/>
            <person name="Kasson M.T."/>
            <person name="De Fine Licht H.H."/>
            <person name="Stajich J.E."/>
        </authorList>
    </citation>
    <scope>NUCLEOTIDE SEQUENCE</scope>
    <source>
        <strain evidence="1">Berkeley</strain>
    </source>
</reference>
<gene>
    <name evidence="1" type="ORF">DSO57_1019628</name>
</gene>
<dbReference type="Proteomes" id="UP001165960">
    <property type="component" value="Unassembled WGS sequence"/>
</dbReference>
<keyword evidence="2" id="KW-1185">Reference proteome</keyword>
<sequence length="425" mass="47977">MLHSDLVSSSWMSFEFGNQILDSRCFVELACKGSVTVAEHPPRQKPRKLKPRATDEMKKIIFDYYVEGVPNKETAKKLNISCLTVYRVLRSIREGCTSFVNKDPELHPQKAEIQRIISLSLSIDPLLTSRSIQYILAAQGFFISEKAVTLWKKGLYVALHLKSPASLGHVIPNDAMFVLEKSLECPNVSLENGIIFLSYKQMDVHIRQVGSNINIQGSEGSGRGVRTFSSMLLAICGSDVLFFDAICDHQVTPSISVSLEKLISKLNGSPRIFIVASDFPCFDEFKAKAAKYNHMVYTMPYNMCHCHLGDIAFYNLPRWIKQHRIINRSQIESLLAQPQLLFPVLEIRCLYYRACAVFFNPVLESAPNLPPSRGISPTPLKIPDKAYYQQAQESIKAGSKVSPHEITAILKEYEAMFTEIKFPVY</sequence>
<proteinExistence type="predicted"/>
<dbReference type="EMBL" id="QTSX02004349">
    <property type="protein sequence ID" value="KAJ9065449.1"/>
    <property type="molecule type" value="Genomic_DNA"/>
</dbReference>
<comment type="caution">
    <text evidence="1">The sequence shown here is derived from an EMBL/GenBank/DDBJ whole genome shotgun (WGS) entry which is preliminary data.</text>
</comment>
<evidence type="ECO:0000313" key="1">
    <source>
        <dbReference type="EMBL" id="KAJ9065449.1"/>
    </source>
</evidence>
<accession>A0ACC2SSV0</accession>
<name>A0ACC2SSV0_9FUNG</name>